<feature type="region of interest" description="Disordered" evidence="1">
    <location>
        <begin position="17"/>
        <end position="87"/>
    </location>
</feature>
<feature type="compositionally biased region" description="Basic and acidic residues" evidence="1">
    <location>
        <begin position="256"/>
        <end position="265"/>
    </location>
</feature>
<evidence type="ECO:0000313" key="2">
    <source>
        <dbReference type="EMBL" id="KAG2945637.1"/>
    </source>
</evidence>
<dbReference type="EMBL" id="RCMK01000177">
    <property type="protein sequence ID" value="KAG2945637.1"/>
    <property type="molecule type" value="Genomic_DNA"/>
</dbReference>
<comment type="caution">
    <text evidence="2">The sequence shown here is derived from an EMBL/GenBank/DDBJ whole genome shotgun (WGS) entry which is preliminary data.</text>
</comment>
<evidence type="ECO:0000256" key="1">
    <source>
        <dbReference type="SAM" id="MobiDB-lite"/>
    </source>
</evidence>
<protein>
    <submittedName>
        <fullName evidence="2">Uncharacterized protein</fullName>
    </submittedName>
</protein>
<gene>
    <name evidence="2" type="ORF">PC117_g8302</name>
</gene>
<name>A0A8T1L1X4_9STRA</name>
<dbReference type="AlphaFoldDB" id="A0A8T1L1X4"/>
<feature type="region of interest" description="Disordered" evidence="1">
    <location>
        <begin position="103"/>
        <end position="124"/>
    </location>
</feature>
<dbReference type="Proteomes" id="UP000736787">
    <property type="component" value="Unassembled WGS sequence"/>
</dbReference>
<feature type="compositionally biased region" description="Acidic residues" evidence="1">
    <location>
        <begin position="50"/>
        <end position="72"/>
    </location>
</feature>
<proteinExistence type="predicted"/>
<sequence length="271" mass="30540">MDTEGNSLRRADTDLILNEAEINESGAGNDPELGFDEMDMNDLYQSDCSSESDEDDDSADEGPEEQNEDEPTSCDPHEVSSDDLGFITGVRIGKSTQIRRRARKWKRADVPARKTNVPSNLPSERDITSYAKRSLIAMKNAGNIEVVEAASLPREMGDMHLTIPDATTDIPSLKQGWARRPPWGKMYGACYINRYEEEVAELFRQGEENSSCKFGPAHMLEVLIEKHPTKYDLPSENEIRSEISKLTRSRKKRPREKVSSVHPHDDVDEVV</sequence>
<reference evidence="2" key="1">
    <citation type="submission" date="2018-10" db="EMBL/GenBank/DDBJ databases">
        <title>Effector identification in a new, highly contiguous assembly of the strawberry crown rot pathogen Phytophthora cactorum.</title>
        <authorList>
            <person name="Armitage A.D."/>
            <person name="Nellist C.F."/>
            <person name="Bates H."/>
            <person name="Vickerstaff R.J."/>
            <person name="Harrison R.J."/>
        </authorList>
    </citation>
    <scope>NUCLEOTIDE SEQUENCE</scope>
    <source>
        <strain evidence="2">4040</strain>
    </source>
</reference>
<evidence type="ECO:0000313" key="3">
    <source>
        <dbReference type="Proteomes" id="UP000736787"/>
    </source>
</evidence>
<feature type="region of interest" description="Disordered" evidence="1">
    <location>
        <begin position="231"/>
        <end position="271"/>
    </location>
</feature>
<accession>A0A8T1L1X4</accession>
<organism evidence="2 3">
    <name type="scientific">Phytophthora cactorum</name>
    <dbReference type="NCBI Taxonomy" id="29920"/>
    <lineage>
        <taxon>Eukaryota</taxon>
        <taxon>Sar</taxon>
        <taxon>Stramenopiles</taxon>
        <taxon>Oomycota</taxon>
        <taxon>Peronosporomycetes</taxon>
        <taxon>Peronosporales</taxon>
        <taxon>Peronosporaceae</taxon>
        <taxon>Phytophthora</taxon>
    </lineage>
</organism>